<keyword evidence="5 19" id="KW-0436">Ligase</keyword>
<dbReference type="GO" id="GO:0004824">
    <property type="term" value="F:lysine-tRNA ligase activity"/>
    <property type="evidence" value="ECO:0007669"/>
    <property type="project" value="UniProtKB-UniRule"/>
</dbReference>
<reference evidence="22 23" key="1">
    <citation type="submission" date="2015-11" db="EMBL/GenBank/DDBJ databases">
        <title>Draft Genome Sequence of the Type Strain Trueperella bernardiae LCDC 89-0504T, Isolated from Blood Culture.</title>
        <authorList>
            <person name="Bernier A.-M."/>
            <person name="Bernard K."/>
        </authorList>
    </citation>
    <scope>NUCLEOTIDE SEQUENCE [LARGE SCALE GENOMIC DNA]</scope>
    <source>
        <strain evidence="22 23">LCDC 89-0504</strain>
    </source>
</reference>
<dbReference type="RefSeq" id="WP_082661215.1">
    <property type="nucleotide sequence ID" value="NZ_LNIZ01000007.1"/>
</dbReference>
<dbReference type="Pfam" id="PF16995">
    <property type="entry name" value="tRNA-synt_2_TM"/>
    <property type="match status" value="1"/>
</dbReference>
<dbReference type="Pfam" id="PF09924">
    <property type="entry name" value="LPG_synthase_C"/>
    <property type="match status" value="1"/>
</dbReference>
<keyword evidence="9 19" id="KW-0547">Nucleotide-binding</keyword>
<keyword evidence="11 20" id="KW-1133">Transmembrane helix</keyword>
<dbReference type="Gene3D" id="3.30.930.10">
    <property type="entry name" value="Bira Bifunctional Protein, Domain 2"/>
    <property type="match status" value="1"/>
</dbReference>
<feature type="transmembrane region" description="Helical" evidence="20">
    <location>
        <begin position="216"/>
        <end position="238"/>
    </location>
</feature>
<evidence type="ECO:0000256" key="16">
    <source>
        <dbReference type="ARBA" id="ARBA00024681"/>
    </source>
</evidence>
<dbReference type="PATRIC" id="fig|59561.3.peg.1433"/>
<evidence type="ECO:0000256" key="1">
    <source>
        <dbReference type="ARBA" id="ARBA00004651"/>
    </source>
</evidence>
<dbReference type="InterPro" id="IPR044136">
    <property type="entry name" value="Lys-tRNA-ligase_II_N"/>
</dbReference>
<keyword evidence="20" id="KW-0472">Membrane</keyword>
<keyword evidence="14" id="KW-0046">Antibiotic resistance</keyword>
<evidence type="ECO:0000256" key="14">
    <source>
        <dbReference type="ARBA" id="ARBA00023251"/>
    </source>
</evidence>
<dbReference type="GO" id="GO:0046677">
    <property type="term" value="P:response to antibiotic"/>
    <property type="evidence" value="ECO:0007669"/>
    <property type="project" value="UniProtKB-KW"/>
</dbReference>
<name>A0A0W1KIB7_9ACTO</name>
<dbReference type="GO" id="GO:0000287">
    <property type="term" value="F:magnesium ion binding"/>
    <property type="evidence" value="ECO:0007669"/>
    <property type="project" value="UniProtKB-UniRule"/>
</dbReference>
<protein>
    <recommendedName>
        <fullName evidence="19">Lysine--tRNA ligase</fullName>
        <ecNumber evidence="19">6.1.1.6</ecNumber>
    </recommendedName>
    <alternativeName>
        <fullName evidence="19">Lysyl-tRNA synthetase</fullName>
        <shortName evidence="19">LysRS</shortName>
    </alternativeName>
</protein>
<evidence type="ECO:0000256" key="3">
    <source>
        <dbReference type="ARBA" id="ARBA00009968"/>
    </source>
</evidence>
<evidence type="ECO:0000259" key="21">
    <source>
        <dbReference type="PROSITE" id="PS50862"/>
    </source>
</evidence>
<keyword evidence="6" id="KW-0808">Transferase</keyword>
<keyword evidence="23" id="KW-1185">Reference proteome</keyword>
<dbReference type="Gene3D" id="2.40.50.140">
    <property type="entry name" value="Nucleic acid-binding proteins"/>
    <property type="match status" value="1"/>
</dbReference>
<sequence length="1114" mass="122099">MHTSMDVDLPCQPARASQEAVARFFTFLLQVVAVWNIVGLLVERIAPGTAAAISDFFWLTNIYSDPSLIWGLINAMLASGFMRRQRAAMIGFLVVFQVTTLALAVAVIPMWHDLAELGVERLEYFLFVAATLFALASIIVLLWARAAFPGRLVRGAWWRALAVGLGGLGLGFGYGFLSAVMVHHMPYLDAAKWAAAAIVSADPTGHPYDVSYDAGWWTFLIVEIIVVAGLLGAISTFFRADARQVARQVDSAVTARTILLHDDDADSLSYFATRDDRRLTTSPNGRAAISWKVTNGVALAGGDPLGDRRSWPEAIATWQLVARRYSWVPAVISASEEGARAYQDAGMHLIAMGDESVIYPADFSLSKNKPVRRAIAGPRNAGYTVKIRRQEEIDAAELAELAACAERWRVGDERGFSMALGRLGDPRDPRILVVTAHDAGGEVRSLLTFVPWGKRGVSLDLMRRSPDAASGVNELMMTELMQNAENLAIDRISLNFAMFRSAFEVSERVGATPLQRLNYRILMLASRWWQLHSLYESNAKYNPVWKRRLMCYSSAQQLTRTLIACGRAEGFVPDAPQAFRRRNAAQESATYVGDVVARMQPILDELLNPPAIEPKRNEQQRVRIAKLATLEAAGMDAYPPAVSHTASIAQVKRGPVAFGPGADATGAVDATGADGVVGEISIVGRILRIRDHGGIIFADLREGTDELQISLERSGAADMALWRAGVDRGDVVSVTGRLGVSRTGEPTFAVESWTMAAKSLVAPPDKFRGVADPEARLRNRHMYLATDAGAWTRLYTRSAAVKAVRDFLAVRDYIEVETPILQRVHGGANARPFATHINAYDLNLTMRIAPELFLKRLCVAGVERVFELGRNFRNEGADSTHNPEFTSLEAYEAYGDYLTMRDLTRELIIAAATAVHGSPRVPRPGGGWLDISGPWRSITVHDAVSEACGQRVTAETSAEELRELCKKFDIEVGLHATPGAMVTELYDELVESQTEEPTFYLDFPVETSPLTAPHRSVPGLAERWDLVAFGMELGTAYTELTDPIDQRDRLTRQSLLAAAGDAEAMEVDEEFLSALEFGMRPTGGLGIGIDRLTMFLVDGTIRDTLAFPFVKPAQ</sequence>
<dbReference type="PANTHER" id="PTHR42918">
    <property type="entry name" value="LYSYL-TRNA SYNTHETASE"/>
    <property type="match status" value="1"/>
</dbReference>
<evidence type="ECO:0000256" key="15">
    <source>
        <dbReference type="ARBA" id="ARBA00023268"/>
    </source>
</evidence>
<feature type="transmembrane region" description="Helical" evidence="20">
    <location>
        <begin position="124"/>
        <end position="144"/>
    </location>
</feature>
<feature type="binding site" evidence="19">
    <location>
        <position position="1032"/>
    </location>
    <ligand>
        <name>Mg(2+)</name>
        <dbReference type="ChEBI" id="CHEBI:18420"/>
        <label>2</label>
    </ligand>
</feature>
<proteinExistence type="inferred from homology"/>
<keyword evidence="7 20" id="KW-0812">Transmembrane</keyword>
<dbReference type="SUPFAM" id="SSF55681">
    <property type="entry name" value="Class II aaRS and biotin synthetases"/>
    <property type="match status" value="1"/>
</dbReference>
<comment type="subunit">
    <text evidence="19">Homodimer.</text>
</comment>
<feature type="domain" description="Aminoacyl-transfer RNA synthetases class-II family profile" evidence="21">
    <location>
        <begin position="802"/>
        <end position="1112"/>
    </location>
</feature>
<evidence type="ECO:0000256" key="5">
    <source>
        <dbReference type="ARBA" id="ARBA00022598"/>
    </source>
</evidence>
<comment type="subcellular location">
    <subcellularLocation>
        <location evidence="1">Cell membrane</location>
        <topology evidence="1">Multi-pass membrane protein</topology>
    </subcellularLocation>
    <subcellularLocation>
        <location evidence="19">Cytoplasm</location>
    </subcellularLocation>
</comment>
<gene>
    <name evidence="22" type="primary">lysX_2</name>
    <name evidence="19" type="synonym">lysS</name>
    <name evidence="22" type="ORF">AQZ59_01442</name>
</gene>
<dbReference type="GO" id="GO:0050071">
    <property type="term" value="F:phosphatidylglycerol lysyltransferase activity"/>
    <property type="evidence" value="ECO:0007669"/>
    <property type="project" value="UniProtKB-EC"/>
</dbReference>
<evidence type="ECO:0000256" key="9">
    <source>
        <dbReference type="ARBA" id="ARBA00022741"/>
    </source>
</evidence>
<dbReference type="Proteomes" id="UP000054404">
    <property type="component" value="Unassembled WGS sequence"/>
</dbReference>
<feature type="transmembrane region" description="Helical" evidence="20">
    <location>
        <begin position="156"/>
        <end position="177"/>
    </location>
</feature>
<dbReference type="SUPFAM" id="SSF50249">
    <property type="entry name" value="Nucleic acid-binding proteins"/>
    <property type="match status" value="1"/>
</dbReference>
<feature type="binding site" evidence="19">
    <location>
        <position position="1032"/>
    </location>
    <ligand>
        <name>Mg(2+)</name>
        <dbReference type="ChEBI" id="CHEBI:18420"/>
        <label>1</label>
    </ligand>
</feature>
<feature type="transmembrane region" description="Helical" evidence="20">
    <location>
        <begin position="62"/>
        <end position="82"/>
    </location>
</feature>
<dbReference type="OrthoDB" id="9801152at2"/>
<dbReference type="InterPro" id="IPR018149">
    <property type="entry name" value="Lys-tRNA-synth_II_C"/>
</dbReference>
<dbReference type="CDD" id="cd04322">
    <property type="entry name" value="LysRS_N"/>
    <property type="match status" value="1"/>
</dbReference>
<comment type="cofactor">
    <cofactor evidence="19">
        <name>Mg(2+)</name>
        <dbReference type="ChEBI" id="CHEBI:18420"/>
    </cofactor>
    <text evidence="19">Binds 3 Mg(2+) ions per subunit.</text>
</comment>
<dbReference type="Pfam" id="PF00152">
    <property type="entry name" value="tRNA-synt_2"/>
    <property type="match status" value="1"/>
</dbReference>
<dbReference type="GO" id="GO:0005524">
    <property type="term" value="F:ATP binding"/>
    <property type="evidence" value="ECO:0007669"/>
    <property type="project" value="UniProtKB-UniRule"/>
</dbReference>
<evidence type="ECO:0000256" key="12">
    <source>
        <dbReference type="ARBA" id="ARBA00023098"/>
    </source>
</evidence>
<evidence type="ECO:0000256" key="11">
    <source>
        <dbReference type="ARBA" id="ARBA00022989"/>
    </source>
</evidence>
<comment type="catalytic activity">
    <reaction evidence="18 19">
        <text>tRNA(Lys) + L-lysine + ATP = L-lysyl-tRNA(Lys) + AMP + diphosphate</text>
        <dbReference type="Rhea" id="RHEA:20792"/>
        <dbReference type="Rhea" id="RHEA-COMP:9696"/>
        <dbReference type="Rhea" id="RHEA-COMP:9697"/>
        <dbReference type="ChEBI" id="CHEBI:30616"/>
        <dbReference type="ChEBI" id="CHEBI:32551"/>
        <dbReference type="ChEBI" id="CHEBI:33019"/>
        <dbReference type="ChEBI" id="CHEBI:78442"/>
        <dbReference type="ChEBI" id="CHEBI:78529"/>
        <dbReference type="ChEBI" id="CHEBI:456215"/>
        <dbReference type="EC" id="6.1.1.6"/>
    </reaction>
</comment>
<dbReference type="InterPro" id="IPR004364">
    <property type="entry name" value="Aa-tRNA-synt_II"/>
</dbReference>
<dbReference type="AlphaFoldDB" id="A0A0W1KIB7"/>
<keyword evidence="13 19" id="KW-0030">Aminoacyl-tRNA synthetase</keyword>
<dbReference type="EMBL" id="LNIZ01000007">
    <property type="protein sequence ID" value="KTF03654.1"/>
    <property type="molecule type" value="Genomic_DNA"/>
</dbReference>
<comment type="catalytic activity">
    <reaction evidence="17">
        <text>L-lysyl-tRNA(Lys) + a 1,2-diacyl-sn-glycero-3-phospho-(1'-sn-glycerol) = a 1,2-diacyl-sn-glycero-3-phospho-1'-(3'-O-L-lysyl)-sn-glycerol + tRNA(Lys)</text>
        <dbReference type="Rhea" id="RHEA:10668"/>
        <dbReference type="Rhea" id="RHEA-COMP:9696"/>
        <dbReference type="Rhea" id="RHEA-COMP:9697"/>
        <dbReference type="ChEBI" id="CHEBI:64716"/>
        <dbReference type="ChEBI" id="CHEBI:75792"/>
        <dbReference type="ChEBI" id="CHEBI:78442"/>
        <dbReference type="ChEBI" id="CHEBI:78529"/>
        <dbReference type="EC" id="2.3.2.3"/>
    </reaction>
</comment>
<evidence type="ECO:0000256" key="2">
    <source>
        <dbReference type="ARBA" id="ARBA00005270"/>
    </source>
</evidence>
<evidence type="ECO:0000256" key="10">
    <source>
        <dbReference type="ARBA" id="ARBA00022840"/>
    </source>
</evidence>
<dbReference type="NCBIfam" id="NF001756">
    <property type="entry name" value="PRK00484.1"/>
    <property type="match status" value="1"/>
</dbReference>
<feature type="transmembrane region" description="Helical" evidence="20">
    <location>
        <begin position="89"/>
        <end position="112"/>
    </location>
</feature>
<dbReference type="Pfam" id="PF01336">
    <property type="entry name" value="tRNA_anti-codon"/>
    <property type="match status" value="1"/>
</dbReference>
<evidence type="ECO:0000256" key="20">
    <source>
        <dbReference type="SAM" id="Phobius"/>
    </source>
</evidence>
<dbReference type="EC" id="6.1.1.6" evidence="19"/>
<dbReference type="GO" id="GO:0006430">
    <property type="term" value="P:lysyl-tRNA aminoacylation"/>
    <property type="evidence" value="ECO:0007669"/>
    <property type="project" value="UniProtKB-UniRule"/>
</dbReference>
<dbReference type="InterPro" id="IPR006195">
    <property type="entry name" value="aa-tRNA-synth_II"/>
</dbReference>
<dbReference type="GO" id="GO:0000049">
    <property type="term" value="F:tRNA binding"/>
    <property type="evidence" value="ECO:0007669"/>
    <property type="project" value="TreeGrafter"/>
</dbReference>
<dbReference type="HAMAP" id="MF_00252">
    <property type="entry name" value="Lys_tRNA_synth_class2"/>
    <property type="match status" value="1"/>
</dbReference>
<dbReference type="InterPro" id="IPR024320">
    <property type="entry name" value="LPG_synthase_C"/>
</dbReference>
<dbReference type="InterPro" id="IPR045864">
    <property type="entry name" value="aa-tRNA-synth_II/BPL/LPL"/>
</dbReference>
<dbReference type="GO" id="GO:0005829">
    <property type="term" value="C:cytosol"/>
    <property type="evidence" value="ECO:0007669"/>
    <property type="project" value="TreeGrafter"/>
</dbReference>
<keyword evidence="19" id="KW-0648">Protein biosynthesis</keyword>
<dbReference type="PRINTS" id="PR00982">
    <property type="entry name" value="TRNASYNTHLYS"/>
</dbReference>
<evidence type="ECO:0000256" key="13">
    <source>
        <dbReference type="ARBA" id="ARBA00023146"/>
    </source>
</evidence>
<accession>A0A0W1KIB7</accession>
<comment type="caution">
    <text evidence="22">The sequence shown here is derived from an EMBL/GenBank/DDBJ whole genome shotgun (WGS) entry which is preliminary data.</text>
</comment>
<keyword evidence="19" id="KW-0963">Cytoplasm</keyword>
<evidence type="ECO:0000256" key="18">
    <source>
        <dbReference type="ARBA" id="ARBA00048573"/>
    </source>
</evidence>
<evidence type="ECO:0000313" key="23">
    <source>
        <dbReference type="Proteomes" id="UP000054404"/>
    </source>
</evidence>
<dbReference type="PANTHER" id="PTHR42918:SF15">
    <property type="entry name" value="LYSINE--TRNA LIGASE, CHLOROPLASTIC_MITOCHONDRIAL"/>
    <property type="match status" value="1"/>
</dbReference>
<evidence type="ECO:0000256" key="19">
    <source>
        <dbReference type="HAMAP-Rule" id="MF_00252"/>
    </source>
</evidence>
<keyword evidence="4" id="KW-1003">Cell membrane</keyword>
<comment type="similarity">
    <text evidence="19">Belongs to the class-II aminoacyl-tRNA synthetase family.</text>
</comment>
<comment type="function">
    <text evidence="16">Catalyzes the production of L-lysyl-tRNA(Lys)transfer and the transfer of a lysyl group from L-lysyl-tRNA(Lys) to membrane-bound phosphatidylglycerol (PG), which produces lysylphosphatidylglycerol (LPG), one of the components of the bacterial membrane with a positive net charge. LPG synthesis contributes to the resistance to cationic antimicrobial peptides (CAMPs) and likely protects M.tuberculosis against the CAMPs produced by competiting microorganisms (bacteriocins). In fact, the modification of anionic phosphatidylglycerol with positively charged L-lysine results in repulsion of the peptides.</text>
</comment>
<dbReference type="InterPro" id="IPR004365">
    <property type="entry name" value="NA-bd_OB_tRNA"/>
</dbReference>
<evidence type="ECO:0000256" key="8">
    <source>
        <dbReference type="ARBA" id="ARBA00022723"/>
    </source>
</evidence>
<keyword evidence="15" id="KW-0511">Multifunctional enzyme</keyword>
<evidence type="ECO:0000256" key="17">
    <source>
        <dbReference type="ARBA" id="ARBA00047540"/>
    </source>
</evidence>
<comment type="similarity">
    <text evidence="3">In the C-terminal section; belongs to the class-II aminoacyl-tRNA synthetase family.</text>
</comment>
<dbReference type="STRING" id="59561.AQZ59_01442"/>
<keyword evidence="12" id="KW-0443">Lipid metabolism</keyword>
<dbReference type="InterPro" id="IPR002313">
    <property type="entry name" value="Lys-tRNA-ligase_II"/>
</dbReference>
<dbReference type="NCBIfam" id="NF002821">
    <property type="entry name" value="PRK02983.1"/>
    <property type="match status" value="1"/>
</dbReference>
<keyword evidence="10 19" id="KW-0067">ATP-binding</keyword>
<dbReference type="PROSITE" id="PS50862">
    <property type="entry name" value="AA_TRNA_LIGASE_II"/>
    <property type="match status" value="1"/>
</dbReference>
<evidence type="ECO:0000256" key="4">
    <source>
        <dbReference type="ARBA" id="ARBA00022475"/>
    </source>
</evidence>
<dbReference type="GO" id="GO:0006629">
    <property type="term" value="P:lipid metabolic process"/>
    <property type="evidence" value="ECO:0007669"/>
    <property type="project" value="UniProtKB-KW"/>
</dbReference>
<dbReference type="InterPro" id="IPR031553">
    <property type="entry name" value="tRNA-synt_2_TM"/>
</dbReference>
<feature type="transmembrane region" description="Helical" evidence="20">
    <location>
        <begin position="21"/>
        <end position="42"/>
    </location>
</feature>
<feature type="binding site" evidence="19">
    <location>
        <position position="1025"/>
    </location>
    <ligand>
        <name>Mg(2+)</name>
        <dbReference type="ChEBI" id="CHEBI:18420"/>
        <label>1</label>
    </ligand>
</feature>
<evidence type="ECO:0000256" key="6">
    <source>
        <dbReference type="ARBA" id="ARBA00022679"/>
    </source>
</evidence>
<dbReference type="GO" id="GO:0005886">
    <property type="term" value="C:plasma membrane"/>
    <property type="evidence" value="ECO:0007669"/>
    <property type="project" value="UniProtKB-SubCell"/>
</dbReference>
<comment type="similarity">
    <text evidence="2">In the N-terminal section; belongs to the LPG synthetase family.</text>
</comment>
<organism evidence="22 23">
    <name type="scientific">Trueperella bernardiae</name>
    <dbReference type="NCBI Taxonomy" id="59561"/>
    <lineage>
        <taxon>Bacteria</taxon>
        <taxon>Bacillati</taxon>
        <taxon>Actinomycetota</taxon>
        <taxon>Actinomycetes</taxon>
        <taxon>Actinomycetales</taxon>
        <taxon>Actinomycetaceae</taxon>
        <taxon>Trueperella</taxon>
    </lineage>
</organism>
<evidence type="ECO:0000256" key="7">
    <source>
        <dbReference type="ARBA" id="ARBA00022692"/>
    </source>
</evidence>
<evidence type="ECO:0000313" key="22">
    <source>
        <dbReference type="EMBL" id="KTF03654.1"/>
    </source>
</evidence>
<keyword evidence="19" id="KW-0460">Magnesium</keyword>
<keyword evidence="8 19" id="KW-0479">Metal-binding</keyword>
<dbReference type="InterPro" id="IPR012340">
    <property type="entry name" value="NA-bd_OB-fold"/>
</dbReference>